<sequence length="980" mass="106574">FQFQIICTLILAFKIINKMDTSSKSNAANFPIRSQEDLIGLMSMAKISTSEVQPVVQSVHFANELLDDQVMLLELDEALLAKLIKGEDRLEVKGSIDQEAVLCTSECTYEVREVETSNSLMLSTDTLMPPATASAEGLDGGGIQVRRSSIAAVKHSYAELRRLKPGPASLRCLLPQSASYRGLVEEQEADADAAAAVAAESPTMEQLRTTAQMSDSELSRLLDSVNAIELDGRVRLLHEDLPQQVLSALMSAAVENDWTLAALPVEDACASLADLYDPRVTRRVIQLHSVQSGVLGDCVELDSKLISRTFGHFLLRLGSAYDLSVFLPLWQEAVSDAATVSLDHLAGLCLTSSSPGDCSESADSITVRYFPADLLPDNHAARFAELFKARAKWTLEDLQPYLESVCYGKVTPGSLLARYARVSNANGRKYYSASAINTSRRNRPVSIEPFALIGCATAACLVAVCAAAAVASGVLPSFRLELSTCSLEETTSSSLKDRLSIQQQLQNVRRDLTKACPAALRKLPLVAGRPEPSWSRLDRLSSDVAELTVAMRRQQSVATPEVKPKEKQAPIRPLPESNAALTQSKKAAKEKPEVAKTKPEVVKTKPEVAKAKPEVVRTKPDIKTTDASASKAPPAPQRIQPNAGDRATPPIRVMSQVDMRQAELDKQPMVRAGSGELLGRQVLHGIKPKKIFQDGRRIPPVKLERIIAAPGSSVQVYMFDELLSDVESDSLAAVHFKRLEALSNRQPIVCFDSEATMQRLVADEAGVVRRGLSSADFTAGTRCLNASLSAKAASWLRFNWTRSTVFYPGESRFTAGPLADRFLKSMGLPASHAGRLDVTSHPLGQGFSEQLDCKAKNGASGEIFATVRVFLDTVTRGGEFHLPKLGIWLRPRKSRALLVTQLAPDTGACEPAAAYNSSWVQTGRSITLTQRFHYATFPGIGQRPSEPALPIRPADTPAVMCDSTAPPCRWSDEWTDEHLI</sequence>
<dbReference type="Gene3D" id="2.60.120.620">
    <property type="entry name" value="q2cbj1_9rhob like domain"/>
    <property type="match status" value="1"/>
</dbReference>
<dbReference type="AlphaFoldDB" id="A0A1I8G0Z1"/>
<dbReference type="GO" id="GO:0000775">
    <property type="term" value="C:chromosome, centromeric region"/>
    <property type="evidence" value="ECO:0007669"/>
    <property type="project" value="TreeGrafter"/>
</dbReference>
<evidence type="ECO:0000313" key="6">
    <source>
        <dbReference type="WBParaSite" id="maker-uti_cns_0000506-snap-gene-1.10-mRNA-1"/>
    </source>
</evidence>
<accession>A0A1I8G0Z1</accession>
<reference evidence="6" key="1">
    <citation type="submission" date="2016-11" db="UniProtKB">
        <authorList>
            <consortium name="WormBaseParasite"/>
        </authorList>
    </citation>
    <scope>IDENTIFICATION</scope>
</reference>
<keyword evidence="5" id="KW-1185">Reference proteome</keyword>
<evidence type="ECO:0000256" key="4">
    <source>
        <dbReference type="SAM" id="MobiDB-lite"/>
    </source>
</evidence>
<dbReference type="PANTHER" id="PTHR13395:SF6">
    <property type="entry name" value="SISTER CHROMATID COHESION PROTEIN DCC1"/>
    <property type="match status" value="1"/>
</dbReference>
<dbReference type="Proteomes" id="UP000095280">
    <property type="component" value="Unplaced"/>
</dbReference>
<organism evidence="5 6">
    <name type="scientific">Macrostomum lignano</name>
    <dbReference type="NCBI Taxonomy" id="282301"/>
    <lineage>
        <taxon>Eukaryota</taxon>
        <taxon>Metazoa</taxon>
        <taxon>Spiralia</taxon>
        <taxon>Lophotrochozoa</taxon>
        <taxon>Platyhelminthes</taxon>
        <taxon>Rhabditophora</taxon>
        <taxon>Macrostomorpha</taxon>
        <taxon>Macrostomida</taxon>
        <taxon>Macrostomidae</taxon>
        <taxon>Macrostomum</taxon>
    </lineage>
</organism>
<feature type="region of interest" description="Disordered" evidence="4">
    <location>
        <begin position="617"/>
        <end position="649"/>
    </location>
</feature>
<dbReference type="InterPro" id="IPR019128">
    <property type="entry name" value="Dcc1"/>
</dbReference>
<feature type="region of interest" description="Disordered" evidence="4">
    <location>
        <begin position="552"/>
        <end position="601"/>
    </location>
</feature>
<evidence type="ECO:0000256" key="1">
    <source>
        <dbReference type="ARBA" id="ARBA00007017"/>
    </source>
</evidence>
<keyword evidence="3" id="KW-0235">DNA replication</keyword>
<proteinExistence type="inferred from homology"/>
<dbReference type="GO" id="GO:0031390">
    <property type="term" value="C:Ctf18 RFC-like complex"/>
    <property type="evidence" value="ECO:0007669"/>
    <property type="project" value="InterPro"/>
</dbReference>
<comment type="similarity">
    <text evidence="1">Belongs to the DCC1 family.</text>
</comment>
<dbReference type="GO" id="GO:0006260">
    <property type="term" value="P:DNA replication"/>
    <property type="evidence" value="ECO:0007669"/>
    <property type="project" value="UniProtKB-KW"/>
</dbReference>
<feature type="compositionally biased region" description="Basic and acidic residues" evidence="4">
    <location>
        <begin position="587"/>
        <end position="601"/>
    </location>
</feature>
<dbReference type="Pfam" id="PF09724">
    <property type="entry name" value="Dcc1"/>
    <property type="match status" value="1"/>
</dbReference>
<protein>
    <recommendedName>
        <fullName evidence="2">Sister chromatid cohesion protein DCC1</fullName>
    </recommendedName>
</protein>
<dbReference type="WBParaSite" id="maker-uti_cns_0000506-snap-gene-1.10-mRNA-1">
    <property type="protein sequence ID" value="maker-uti_cns_0000506-snap-gene-1.10-mRNA-1"/>
    <property type="gene ID" value="maker-uti_cns_0000506-snap-gene-1.10"/>
</dbReference>
<dbReference type="GO" id="GO:0034088">
    <property type="term" value="P:maintenance of mitotic sister chromatid cohesion"/>
    <property type="evidence" value="ECO:0007669"/>
    <property type="project" value="TreeGrafter"/>
</dbReference>
<evidence type="ECO:0000313" key="5">
    <source>
        <dbReference type="Proteomes" id="UP000095280"/>
    </source>
</evidence>
<name>A0A1I8G0Z1_9PLAT</name>
<evidence type="ECO:0000256" key="2">
    <source>
        <dbReference type="ARBA" id="ARBA00017682"/>
    </source>
</evidence>
<dbReference type="GO" id="GO:0000785">
    <property type="term" value="C:chromatin"/>
    <property type="evidence" value="ECO:0007669"/>
    <property type="project" value="TreeGrafter"/>
</dbReference>
<evidence type="ECO:0000256" key="3">
    <source>
        <dbReference type="ARBA" id="ARBA00022705"/>
    </source>
</evidence>
<dbReference type="PANTHER" id="PTHR13395">
    <property type="entry name" value="SISTER CHROMATID COHESION PROTEIN DCC1-RELATED"/>
    <property type="match status" value="1"/>
</dbReference>